<dbReference type="Gene3D" id="2.40.110.10">
    <property type="entry name" value="Butyryl-CoA Dehydrogenase, subunit A, domain 2"/>
    <property type="match status" value="1"/>
</dbReference>
<dbReference type="FunFam" id="2.40.110.10:FF:000002">
    <property type="entry name" value="Acyl-CoA dehydrogenase fadE12"/>
    <property type="match status" value="1"/>
</dbReference>
<feature type="domain" description="Acyl-CoA oxidase/dehydrogenase middle" evidence="9">
    <location>
        <begin position="123"/>
        <end position="220"/>
    </location>
</feature>
<dbReference type="FunFam" id="1.20.140.10:FF:000001">
    <property type="entry name" value="Acyl-CoA dehydrogenase"/>
    <property type="match status" value="1"/>
</dbReference>
<dbReference type="InterPro" id="IPR037069">
    <property type="entry name" value="AcylCoA_DH/ox_N_sf"/>
</dbReference>
<dbReference type="InterPro" id="IPR036250">
    <property type="entry name" value="AcylCo_DH-like_C"/>
</dbReference>
<dbReference type="GO" id="GO:0003995">
    <property type="term" value="F:acyl-CoA dehydrogenase activity"/>
    <property type="evidence" value="ECO:0007669"/>
    <property type="project" value="InterPro"/>
</dbReference>
<evidence type="ECO:0000313" key="11">
    <source>
        <dbReference type="EMBL" id="APG26934.1"/>
    </source>
</evidence>
<reference evidence="11 12" key="1">
    <citation type="journal article" date="2017" name="Genome Announc.">
        <title>Complete Genome Sequences of Two Acetylene-Fermenting Pelobacter acetylenicus Strains.</title>
        <authorList>
            <person name="Sutton J.M."/>
            <person name="Baesman S.M."/>
            <person name="Fierst J.L."/>
            <person name="Poret-Peterson A.T."/>
            <person name="Oremland R.S."/>
            <person name="Dunlap D.S."/>
            <person name="Akob D.M."/>
        </authorList>
    </citation>
    <scope>NUCLEOTIDE SEQUENCE [LARGE SCALE GENOMIC DNA]</scope>
    <source>
        <strain evidence="11 12">SFB93</strain>
    </source>
</reference>
<evidence type="ECO:0000256" key="6">
    <source>
        <dbReference type="ARBA" id="ARBA00023002"/>
    </source>
</evidence>
<dbReference type="SUPFAM" id="SSF47203">
    <property type="entry name" value="Acyl-CoA dehydrogenase C-terminal domain-like"/>
    <property type="match status" value="1"/>
</dbReference>
<evidence type="ECO:0000256" key="4">
    <source>
        <dbReference type="ARBA" id="ARBA00022630"/>
    </source>
</evidence>
<name>A0A1L3GLY6_9BACT</name>
<dbReference type="PROSITE" id="PS00072">
    <property type="entry name" value="ACYL_COA_DH_1"/>
    <property type="match status" value="1"/>
</dbReference>
<sequence>MEFVLSDEQIDLRDAVIRFARQEIDHDLPSYDKEGNFPFESWQKCADMQIIALPFAEAYGGCESDFLTTAIVLQALGYSCMDSGLVHALATQILCGLQIQQFGSPEQKRGFLPALCRGEKIFAQAITEPGAGSDAIGAMSTRAEKTEDGYVLNGSKMFISNGPIADVVIVFALTDSKGSRLGGVSCFMVEKETAGFERCRSIEKMGLSTLQNGELVFDDCYVPESALLGRVGQGAIIFNESMELERSLLPAAHLGTLERVLETSIAYAKKRSSFGKTIGKHQSVANKIVDMKIAFELGRLILYKAATLKTQGKRAAMEASIAKLYISEGLKQSCLDAVQVHGGYGFSKEYEIERDLRDSIAATIYSGTSEMQQAIISRLMGL</sequence>
<gene>
    <name evidence="11" type="ORF">A7E78_03240</name>
</gene>
<dbReference type="RefSeq" id="WP_072282896.1">
    <property type="nucleotide sequence ID" value="NZ_CP015519.1"/>
</dbReference>
<dbReference type="Gene3D" id="1.10.540.10">
    <property type="entry name" value="Acyl-CoA dehydrogenase/oxidase, N-terminal domain"/>
    <property type="match status" value="1"/>
</dbReference>
<dbReference type="AlphaFoldDB" id="A0A1L3GLY6"/>
<dbReference type="SUPFAM" id="SSF56645">
    <property type="entry name" value="Acyl-CoA dehydrogenase NM domain-like"/>
    <property type="match status" value="1"/>
</dbReference>
<dbReference type="Pfam" id="PF02770">
    <property type="entry name" value="Acyl-CoA_dh_M"/>
    <property type="match status" value="1"/>
</dbReference>
<dbReference type="PANTHER" id="PTHR43884:SF12">
    <property type="entry name" value="ISOVALERYL-COA DEHYDROGENASE, MITOCHONDRIAL-RELATED"/>
    <property type="match status" value="1"/>
</dbReference>
<evidence type="ECO:0000256" key="5">
    <source>
        <dbReference type="ARBA" id="ARBA00022827"/>
    </source>
</evidence>
<dbReference type="Proteomes" id="UP000182517">
    <property type="component" value="Chromosome"/>
</dbReference>
<dbReference type="Pfam" id="PF00441">
    <property type="entry name" value="Acyl-CoA_dh_1"/>
    <property type="match status" value="1"/>
</dbReference>
<proteinExistence type="inferred from homology"/>
<evidence type="ECO:0000313" key="12">
    <source>
        <dbReference type="Proteomes" id="UP000182517"/>
    </source>
</evidence>
<dbReference type="GO" id="GO:0050660">
    <property type="term" value="F:flavin adenine dinucleotide binding"/>
    <property type="evidence" value="ECO:0007669"/>
    <property type="project" value="InterPro"/>
</dbReference>
<comment type="similarity">
    <text evidence="2 7">Belongs to the acyl-CoA dehydrogenase family.</text>
</comment>
<dbReference type="InterPro" id="IPR009100">
    <property type="entry name" value="AcylCoA_DH/oxidase_NM_dom_sf"/>
</dbReference>
<dbReference type="InterPro" id="IPR009075">
    <property type="entry name" value="AcylCo_DH/oxidase_C"/>
</dbReference>
<dbReference type="OrthoDB" id="9765339at2"/>
<evidence type="ECO:0000259" key="8">
    <source>
        <dbReference type="Pfam" id="PF00441"/>
    </source>
</evidence>
<dbReference type="InterPro" id="IPR006089">
    <property type="entry name" value="Acyl-CoA_DH_CS"/>
</dbReference>
<dbReference type="Pfam" id="PF02771">
    <property type="entry name" value="Acyl-CoA_dh_N"/>
    <property type="match status" value="1"/>
</dbReference>
<dbReference type="InterPro" id="IPR013786">
    <property type="entry name" value="AcylCoA_DH/ox_N"/>
</dbReference>
<accession>A0A1L3GLY6</accession>
<evidence type="ECO:0000259" key="10">
    <source>
        <dbReference type="Pfam" id="PF02771"/>
    </source>
</evidence>
<dbReference type="Gene3D" id="1.20.140.10">
    <property type="entry name" value="Butyryl-CoA Dehydrogenase, subunit A, domain 3"/>
    <property type="match status" value="1"/>
</dbReference>
<dbReference type="KEGG" id="pef:A7E78_03240"/>
<comment type="subunit">
    <text evidence="3">Homotetramer.</text>
</comment>
<evidence type="ECO:0008006" key="13">
    <source>
        <dbReference type="Google" id="ProtNLM"/>
    </source>
</evidence>
<protein>
    <recommendedName>
        <fullName evidence="13">Acyl-CoA dehydrogenase</fullName>
    </recommendedName>
</protein>
<dbReference type="InterPro" id="IPR046373">
    <property type="entry name" value="Acyl-CoA_Oxase/DH_mid-dom_sf"/>
</dbReference>
<evidence type="ECO:0000256" key="1">
    <source>
        <dbReference type="ARBA" id="ARBA00001974"/>
    </source>
</evidence>
<evidence type="ECO:0000256" key="3">
    <source>
        <dbReference type="ARBA" id="ARBA00011881"/>
    </source>
</evidence>
<evidence type="ECO:0000256" key="2">
    <source>
        <dbReference type="ARBA" id="ARBA00009347"/>
    </source>
</evidence>
<evidence type="ECO:0000259" key="9">
    <source>
        <dbReference type="Pfam" id="PF02770"/>
    </source>
</evidence>
<dbReference type="PANTHER" id="PTHR43884">
    <property type="entry name" value="ACYL-COA DEHYDROGENASE"/>
    <property type="match status" value="1"/>
</dbReference>
<organism evidence="11 12">
    <name type="scientific">Syntrophotalea acetylenivorans</name>
    <dbReference type="NCBI Taxonomy" id="1842532"/>
    <lineage>
        <taxon>Bacteria</taxon>
        <taxon>Pseudomonadati</taxon>
        <taxon>Thermodesulfobacteriota</taxon>
        <taxon>Desulfuromonadia</taxon>
        <taxon>Desulfuromonadales</taxon>
        <taxon>Syntrophotaleaceae</taxon>
        <taxon>Syntrophotalea</taxon>
    </lineage>
</organism>
<dbReference type="EMBL" id="CP015519">
    <property type="protein sequence ID" value="APG26934.1"/>
    <property type="molecule type" value="Genomic_DNA"/>
</dbReference>
<comment type="cofactor">
    <cofactor evidence="1 7">
        <name>FAD</name>
        <dbReference type="ChEBI" id="CHEBI:57692"/>
    </cofactor>
</comment>
<feature type="domain" description="Acyl-CoA dehydrogenase/oxidase N-terminal" evidence="10">
    <location>
        <begin position="6"/>
        <end position="119"/>
    </location>
</feature>
<dbReference type="PROSITE" id="PS00073">
    <property type="entry name" value="ACYL_COA_DH_2"/>
    <property type="match status" value="1"/>
</dbReference>
<dbReference type="InterPro" id="IPR006091">
    <property type="entry name" value="Acyl-CoA_Oxase/DH_mid-dom"/>
</dbReference>
<keyword evidence="4 7" id="KW-0285">Flavoprotein</keyword>
<evidence type="ECO:0000256" key="7">
    <source>
        <dbReference type="RuleBase" id="RU362125"/>
    </source>
</evidence>
<keyword evidence="6 7" id="KW-0560">Oxidoreductase</keyword>
<keyword evidence="5 7" id="KW-0274">FAD</keyword>
<feature type="domain" description="Acyl-CoA dehydrogenase/oxidase C-terminal" evidence="8">
    <location>
        <begin position="232"/>
        <end position="378"/>
    </location>
</feature>
<dbReference type="STRING" id="1842532.A7E78_03240"/>
<keyword evidence="12" id="KW-1185">Reference proteome</keyword>